<dbReference type="InterPro" id="IPR051010">
    <property type="entry name" value="BCAA_transport"/>
</dbReference>
<keyword evidence="3" id="KW-0813">Transport</keyword>
<dbReference type="InterPro" id="IPR006311">
    <property type="entry name" value="TAT_signal"/>
</dbReference>
<protein>
    <submittedName>
        <fullName evidence="6">Branched-chain amino acid transport system substrate-binding protein</fullName>
    </submittedName>
</protein>
<name>A0A840Y5B4_9PROT</name>
<feature type="signal peptide" evidence="4">
    <location>
        <begin position="1"/>
        <end position="28"/>
    </location>
</feature>
<evidence type="ECO:0000259" key="5">
    <source>
        <dbReference type="Pfam" id="PF13458"/>
    </source>
</evidence>
<sequence length="411" mass="43661">MESLTRRGALAGGVALAAAPLLGSAALAQSGPIKVGALFPFSGGLALLGDESYRGVEIAIEERNAAGGVKGRPIQVVRGDAVDPNQAVGEARRLTSVERVTCIFGTFSSSLCLAATQVTELAQIPYFELGAISDPITERGFRYIFRTNATASGFANMMVDSIRDAVAPAYKVDPKSLKVGIIHEDSLYGQTVAGYQKKRVQELGLNLVETLPYSARSVDLTPVVLRLKSAGVDVVLQTSYQNDTVLFFRQMREQGYRPRAAIGAGGGYSLRDTMEAVGAQHMEGALNVDFTQFRTNPAGAPGIEEFVRKYQAKYNMAPRSGHSLCNYMGAVVFLDAMQAASDLRAAAIREAVLAVDKPVGSTATGWGAKFNQAGQNERADPFLMQWQGGELVTVFPASAAMAPVKPVLGTA</sequence>
<keyword evidence="2 4" id="KW-0732">Signal</keyword>
<evidence type="ECO:0000313" key="7">
    <source>
        <dbReference type="Proteomes" id="UP000580654"/>
    </source>
</evidence>
<evidence type="ECO:0000256" key="3">
    <source>
        <dbReference type="ARBA" id="ARBA00022970"/>
    </source>
</evidence>
<evidence type="ECO:0000313" key="6">
    <source>
        <dbReference type="EMBL" id="MBB5695336.1"/>
    </source>
</evidence>
<evidence type="ECO:0000256" key="1">
    <source>
        <dbReference type="ARBA" id="ARBA00010062"/>
    </source>
</evidence>
<evidence type="ECO:0000256" key="4">
    <source>
        <dbReference type="SAM" id="SignalP"/>
    </source>
</evidence>
<keyword evidence="7" id="KW-1185">Reference proteome</keyword>
<accession>A0A840Y5B4</accession>
<comment type="similarity">
    <text evidence="1">Belongs to the leucine-binding protein family.</text>
</comment>
<dbReference type="EMBL" id="JACIJD010000017">
    <property type="protein sequence ID" value="MBB5695336.1"/>
    <property type="molecule type" value="Genomic_DNA"/>
</dbReference>
<dbReference type="PANTHER" id="PTHR30483:SF37">
    <property type="entry name" value="ABC TRANSPORTER SUBSTRATE-BINDING PROTEIN"/>
    <property type="match status" value="1"/>
</dbReference>
<dbReference type="CDD" id="cd06340">
    <property type="entry name" value="PBP1_ABC_ligand_binding-like"/>
    <property type="match status" value="1"/>
</dbReference>
<evidence type="ECO:0000256" key="2">
    <source>
        <dbReference type="ARBA" id="ARBA00022729"/>
    </source>
</evidence>
<organism evidence="6 7">
    <name type="scientific">Muricoccus pecuniae</name>
    <dbReference type="NCBI Taxonomy" id="693023"/>
    <lineage>
        <taxon>Bacteria</taxon>
        <taxon>Pseudomonadati</taxon>
        <taxon>Pseudomonadota</taxon>
        <taxon>Alphaproteobacteria</taxon>
        <taxon>Acetobacterales</taxon>
        <taxon>Roseomonadaceae</taxon>
        <taxon>Muricoccus</taxon>
    </lineage>
</organism>
<comment type="caution">
    <text evidence="6">The sequence shown here is derived from an EMBL/GenBank/DDBJ whole genome shotgun (WGS) entry which is preliminary data.</text>
</comment>
<dbReference type="AlphaFoldDB" id="A0A840Y5B4"/>
<dbReference type="RefSeq" id="WP_184520541.1">
    <property type="nucleotide sequence ID" value="NZ_JACIJD010000017.1"/>
</dbReference>
<reference evidence="6 7" key="1">
    <citation type="submission" date="2020-08" db="EMBL/GenBank/DDBJ databases">
        <title>Genomic Encyclopedia of Type Strains, Phase IV (KMG-IV): sequencing the most valuable type-strain genomes for metagenomic binning, comparative biology and taxonomic classification.</title>
        <authorList>
            <person name="Goeker M."/>
        </authorList>
    </citation>
    <scope>NUCLEOTIDE SEQUENCE [LARGE SCALE GENOMIC DNA]</scope>
    <source>
        <strain evidence="6 7">DSM 25622</strain>
    </source>
</reference>
<dbReference type="InterPro" id="IPR028081">
    <property type="entry name" value="Leu-bd"/>
</dbReference>
<feature type="chain" id="PRO_5032708935" evidence="4">
    <location>
        <begin position="29"/>
        <end position="411"/>
    </location>
</feature>
<proteinExistence type="inferred from homology"/>
<dbReference type="Gene3D" id="3.40.50.2300">
    <property type="match status" value="2"/>
</dbReference>
<keyword evidence="3" id="KW-0029">Amino-acid transport</keyword>
<gene>
    <name evidence="6" type="ORF">FHS87_003393</name>
</gene>
<feature type="domain" description="Leucine-binding protein" evidence="5">
    <location>
        <begin position="32"/>
        <end position="387"/>
    </location>
</feature>
<dbReference type="GO" id="GO:0006865">
    <property type="term" value="P:amino acid transport"/>
    <property type="evidence" value="ECO:0007669"/>
    <property type="project" value="UniProtKB-KW"/>
</dbReference>
<dbReference type="PANTHER" id="PTHR30483">
    <property type="entry name" value="LEUCINE-SPECIFIC-BINDING PROTEIN"/>
    <property type="match status" value="1"/>
</dbReference>
<dbReference type="Pfam" id="PF13458">
    <property type="entry name" value="Peripla_BP_6"/>
    <property type="match status" value="1"/>
</dbReference>
<dbReference type="PROSITE" id="PS51318">
    <property type="entry name" value="TAT"/>
    <property type="match status" value="1"/>
</dbReference>
<dbReference type="SUPFAM" id="SSF53822">
    <property type="entry name" value="Periplasmic binding protein-like I"/>
    <property type="match status" value="1"/>
</dbReference>
<dbReference type="InterPro" id="IPR028082">
    <property type="entry name" value="Peripla_BP_I"/>
</dbReference>
<dbReference type="Proteomes" id="UP000580654">
    <property type="component" value="Unassembled WGS sequence"/>
</dbReference>